<sequence>MQQRVHRSLQSIGSECSDAEDLPPSSAVHGDRDDDAPLALGGCRRDDQAGPQHRQLTAGGGPAAAAYAVASGDAPLERRQSDADGRGCFGPGLAILRRLGADDAVTCPLEG</sequence>
<dbReference type="Proteomes" id="UP000622166">
    <property type="component" value="Unassembled WGS sequence"/>
</dbReference>
<reference evidence="2" key="1">
    <citation type="journal article" date="2014" name="Int. J. Syst. Evol. Microbiol.">
        <title>Complete genome sequence of Corynebacterium casei LMG S-19264T (=DSM 44701T), isolated from a smear-ripened cheese.</title>
        <authorList>
            <consortium name="US DOE Joint Genome Institute (JGI-PGF)"/>
            <person name="Walter F."/>
            <person name="Albersmeier A."/>
            <person name="Kalinowski J."/>
            <person name="Ruckert C."/>
        </authorList>
    </citation>
    <scope>NUCLEOTIDE SEQUENCE</scope>
    <source>
        <strain evidence="2">JCM 4815</strain>
    </source>
</reference>
<proteinExistence type="predicted"/>
<gene>
    <name evidence="2" type="ORF">GCM10010365_76080</name>
</gene>
<evidence type="ECO:0000313" key="2">
    <source>
        <dbReference type="EMBL" id="GGZ44424.1"/>
    </source>
</evidence>
<dbReference type="EMBL" id="BMVW01000033">
    <property type="protein sequence ID" value="GGZ44424.1"/>
    <property type="molecule type" value="Genomic_DNA"/>
</dbReference>
<protein>
    <submittedName>
        <fullName evidence="2">Uncharacterized protein</fullName>
    </submittedName>
</protein>
<evidence type="ECO:0000256" key="1">
    <source>
        <dbReference type="SAM" id="MobiDB-lite"/>
    </source>
</evidence>
<feature type="region of interest" description="Disordered" evidence="1">
    <location>
        <begin position="1"/>
        <end position="61"/>
    </location>
</feature>
<organism evidence="2 3">
    <name type="scientific">Streptomyces poonensis</name>
    <dbReference type="NCBI Taxonomy" id="68255"/>
    <lineage>
        <taxon>Bacteria</taxon>
        <taxon>Bacillati</taxon>
        <taxon>Actinomycetota</taxon>
        <taxon>Actinomycetes</taxon>
        <taxon>Kitasatosporales</taxon>
        <taxon>Streptomycetaceae</taxon>
        <taxon>Streptomyces</taxon>
    </lineage>
</organism>
<name>A0A918UYV2_9ACTN</name>
<accession>A0A918UYV2</accession>
<keyword evidence="3" id="KW-1185">Reference proteome</keyword>
<comment type="caution">
    <text evidence="2">The sequence shown here is derived from an EMBL/GenBank/DDBJ whole genome shotgun (WGS) entry which is preliminary data.</text>
</comment>
<dbReference type="AlphaFoldDB" id="A0A918UYV2"/>
<evidence type="ECO:0000313" key="3">
    <source>
        <dbReference type="Proteomes" id="UP000622166"/>
    </source>
</evidence>
<reference evidence="2" key="2">
    <citation type="submission" date="2020-09" db="EMBL/GenBank/DDBJ databases">
        <authorList>
            <person name="Sun Q."/>
            <person name="Ohkuma M."/>
        </authorList>
    </citation>
    <scope>NUCLEOTIDE SEQUENCE</scope>
    <source>
        <strain evidence="2">JCM 4815</strain>
    </source>
</reference>